<gene>
    <name evidence="3" type="ORF">CLV27_1405</name>
</gene>
<dbReference type="PANTHER" id="PTHR30160:SF1">
    <property type="entry name" value="LIPOPOLYSACCHARIDE 1,2-N-ACETYLGLUCOSAMINETRANSFERASE-RELATED"/>
    <property type="match status" value="1"/>
</dbReference>
<accession>A0A4R1G6M8</accession>
<evidence type="ECO:0000313" key="4">
    <source>
        <dbReference type="Proteomes" id="UP000295777"/>
    </source>
</evidence>
<dbReference type="Pfam" id="PF01075">
    <property type="entry name" value="Glyco_transf_9"/>
    <property type="match status" value="1"/>
</dbReference>
<dbReference type="OrthoDB" id="9760688at2"/>
<dbReference type="GO" id="GO:0008713">
    <property type="term" value="F:ADP-heptose-lipopolysaccharide heptosyltransferase activity"/>
    <property type="evidence" value="ECO:0007669"/>
    <property type="project" value="TreeGrafter"/>
</dbReference>
<dbReference type="CDD" id="cd03789">
    <property type="entry name" value="GT9_LPS_heptosyltransferase"/>
    <property type="match status" value="1"/>
</dbReference>
<dbReference type="Gene3D" id="3.40.50.2000">
    <property type="entry name" value="Glycogen Phosphorylase B"/>
    <property type="match status" value="2"/>
</dbReference>
<organism evidence="3 4">
    <name type="scientific">Phorcysia thermohydrogeniphila</name>
    <dbReference type="NCBI Taxonomy" id="936138"/>
    <lineage>
        <taxon>Bacteria</taxon>
        <taxon>Pseudomonadati</taxon>
        <taxon>Aquificota</taxon>
        <taxon>Aquificia</taxon>
        <taxon>Desulfurobacteriales</taxon>
        <taxon>Desulfurobacteriaceae</taxon>
        <taxon>Phorcysia</taxon>
    </lineage>
</organism>
<keyword evidence="1" id="KW-0328">Glycosyltransferase</keyword>
<dbReference type="Proteomes" id="UP000295777">
    <property type="component" value="Unassembled WGS sequence"/>
</dbReference>
<proteinExistence type="predicted"/>
<comment type="caution">
    <text evidence="3">The sequence shown here is derived from an EMBL/GenBank/DDBJ whole genome shotgun (WGS) entry which is preliminary data.</text>
</comment>
<keyword evidence="2 3" id="KW-0808">Transferase</keyword>
<dbReference type="GO" id="GO:0005829">
    <property type="term" value="C:cytosol"/>
    <property type="evidence" value="ECO:0007669"/>
    <property type="project" value="TreeGrafter"/>
</dbReference>
<dbReference type="SUPFAM" id="SSF53756">
    <property type="entry name" value="UDP-Glycosyltransferase/glycogen phosphorylase"/>
    <property type="match status" value="1"/>
</dbReference>
<evidence type="ECO:0000313" key="3">
    <source>
        <dbReference type="EMBL" id="TCK03334.1"/>
    </source>
</evidence>
<dbReference type="InterPro" id="IPR002201">
    <property type="entry name" value="Glyco_trans_9"/>
</dbReference>
<reference evidence="3 4" key="1">
    <citation type="submission" date="2019-03" db="EMBL/GenBank/DDBJ databases">
        <title>Genomic Encyclopedia of Archaeal and Bacterial Type Strains, Phase II (KMG-II): from individual species to whole genera.</title>
        <authorList>
            <person name="Goeker M."/>
        </authorList>
    </citation>
    <scope>NUCLEOTIDE SEQUENCE [LARGE SCALE GENOMIC DNA]</scope>
    <source>
        <strain evidence="3 4">DSM 24425</strain>
    </source>
</reference>
<dbReference type="GO" id="GO:0009244">
    <property type="term" value="P:lipopolysaccharide core region biosynthetic process"/>
    <property type="evidence" value="ECO:0007669"/>
    <property type="project" value="TreeGrafter"/>
</dbReference>
<evidence type="ECO:0000256" key="2">
    <source>
        <dbReference type="ARBA" id="ARBA00022679"/>
    </source>
</evidence>
<sequence>MRALVIRLSSLGDVILVSSVLSPLKRAGIEIDLLTYAPFGELYRGDSRVSRVIEVKKERLKSFSAIKELAGELSGYSFAFDLHATLKTRLLTKFFPFPVYTYKKHSILRRLMIVFKPLKSRWLFVPELYAEAVRKAGIEVENPRPEIPVSEKEKSKVRKYLPPSPFVVVAPGARWETKRYPLEKFLRVALILKKRGFSVVSIGGKEDNELGEFLRERAGALNLCGKLSLRESLAVISSSVGVISNDSAVLHMGRAVKVPVLAIFGPTHPAFGFAPYKDEGIALTKNLPCSPCSIHGRTRCKYQKCFDLPPEEIVEKFFSLVESAEKRR</sequence>
<dbReference type="InterPro" id="IPR051199">
    <property type="entry name" value="LPS_LOS_Heptosyltrfase"/>
</dbReference>
<protein>
    <submittedName>
        <fullName evidence="3">ADP-heptose:LPS heptosyltransferase</fullName>
    </submittedName>
</protein>
<evidence type="ECO:0000256" key="1">
    <source>
        <dbReference type="ARBA" id="ARBA00022676"/>
    </source>
</evidence>
<dbReference type="AlphaFoldDB" id="A0A4R1G6M8"/>
<keyword evidence="4" id="KW-1185">Reference proteome</keyword>
<dbReference type="PANTHER" id="PTHR30160">
    <property type="entry name" value="TETRAACYLDISACCHARIDE 4'-KINASE-RELATED"/>
    <property type="match status" value="1"/>
</dbReference>
<dbReference type="RefSeq" id="WP_132527206.1">
    <property type="nucleotide sequence ID" value="NZ_SMFV01000005.1"/>
</dbReference>
<name>A0A4R1G6M8_9BACT</name>
<dbReference type="EMBL" id="SMFV01000005">
    <property type="protein sequence ID" value="TCK03334.1"/>
    <property type="molecule type" value="Genomic_DNA"/>
</dbReference>